<feature type="region of interest" description="Disordered" evidence="12">
    <location>
        <begin position="43"/>
        <end position="63"/>
    </location>
</feature>
<dbReference type="GO" id="GO:0005680">
    <property type="term" value="C:anaphase-promoting complex"/>
    <property type="evidence" value="ECO:0007669"/>
    <property type="project" value="InterPro"/>
</dbReference>
<evidence type="ECO:0000256" key="10">
    <source>
        <dbReference type="ARBA" id="ARBA00031338"/>
    </source>
</evidence>
<comment type="function">
    <text evidence="11">Component of the anaphase promoting complex/cyclosome (APC/C), a cell cycle-regulated E3 ubiquitin ligase that controls progression through mitosis and the G1 phase of the cell cycle. The APC/C complex acts by mediating ubiquitination and subsequent degradation of target proteins: it mainly mediates the formation of 'Lys-11'-linked polyubiquitin chains and, to a lower extent, the formation of 'Lys-48'- and 'Lys-63'-linked polyubiquitin chains. The APC/C complex catalyzes assembly of branched 'Lys-11'-/'Lys-48'-linked branched ubiquitin chains on target proteins.</text>
</comment>
<organism evidence="13 14">
    <name type="scientific">Frankliniella fusca</name>
    <dbReference type="NCBI Taxonomy" id="407009"/>
    <lineage>
        <taxon>Eukaryota</taxon>
        <taxon>Metazoa</taxon>
        <taxon>Ecdysozoa</taxon>
        <taxon>Arthropoda</taxon>
        <taxon>Hexapoda</taxon>
        <taxon>Insecta</taxon>
        <taxon>Pterygota</taxon>
        <taxon>Neoptera</taxon>
        <taxon>Paraneoptera</taxon>
        <taxon>Thysanoptera</taxon>
        <taxon>Terebrantia</taxon>
        <taxon>Thripoidea</taxon>
        <taxon>Thripidae</taxon>
        <taxon>Frankliniella</taxon>
    </lineage>
</organism>
<keyword evidence="9" id="KW-0131">Cell cycle</keyword>
<keyword evidence="7" id="KW-0833">Ubl conjugation pathway</keyword>
<keyword evidence="14" id="KW-1185">Reference proteome</keyword>
<dbReference type="GO" id="GO:0070979">
    <property type="term" value="P:protein K11-linked ubiquitination"/>
    <property type="evidence" value="ECO:0007669"/>
    <property type="project" value="TreeGrafter"/>
</dbReference>
<proteinExistence type="inferred from homology"/>
<name>A0AAE1LCV0_9NEOP</name>
<evidence type="ECO:0000256" key="11">
    <source>
        <dbReference type="ARBA" id="ARBA00045696"/>
    </source>
</evidence>
<reference evidence="13" key="1">
    <citation type="submission" date="2021-07" db="EMBL/GenBank/DDBJ databases">
        <authorList>
            <person name="Catto M.A."/>
            <person name="Jacobson A."/>
            <person name="Kennedy G."/>
            <person name="Labadie P."/>
            <person name="Hunt B.G."/>
            <person name="Srinivasan R."/>
        </authorList>
    </citation>
    <scope>NUCLEOTIDE SEQUENCE</scope>
    <source>
        <strain evidence="13">PL_HMW_Pooled</strain>
        <tissue evidence="13">Head</tissue>
    </source>
</reference>
<gene>
    <name evidence="13" type="ORF">KUF71_024290</name>
</gene>
<comment type="similarity">
    <text evidence="3">Belongs to the APC13 family.</text>
</comment>
<evidence type="ECO:0000256" key="5">
    <source>
        <dbReference type="ARBA" id="ARBA00022618"/>
    </source>
</evidence>
<keyword evidence="5" id="KW-0132">Cell division</keyword>
<dbReference type="PANTHER" id="PTHR28672:SF1">
    <property type="entry name" value="ANAPHASE-PROMOTING COMPLEX SUBUNIT 13"/>
    <property type="match status" value="1"/>
</dbReference>
<dbReference type="EMBL" id="JAHWGI010000393">
    <property type="protein sequence ID" value="KAK3914795.1"/>
    <property type="molecule type" value="Genomic_DNA"/>
</dbReference>
<protein>
    <recommendedName>
        <fullName evidence="4">Anaphase-promoting complex subunit 13</fullName>
    </recommendedName>
    <alternativeName>
        <fullName evidence="10">Cyclosome subunit 13</fullName>
    </alternativeName>
</protein>
<evidence type="ECO:0000256" key="8">
    <source>
        <dbReference type="ARBA" id="ARBA00023242"/>
    </source>
</evidence>
<dbReference type="InterPro" id="IPR008401">
    <property type="entry name" value="Apc13"/>
</dbReference>
<comment type="pathway">
    <text evidence="2">Protein modification; protein ubiquitination.</text>
</comment>
<evidence type="ECO:0000256" key="2">
    <source>
        <dbReference type="ARBA" id="ARBA00004906"/>
    </source>
</evidence>
<evidence type="ECO:0000256" key="6">
    <source>
        <dbReference type="ARBA" id="ARBA00022776"/>
    </source>
</evidence>
<comment type="caution">
    <text evidence="13">The sequence shown here is derived from an EMBL/GenBank/DDBJ whole genome shotgun (WGS) entry which is preliminary data.</text>
</comment>
<reference evidence="13" key="2">
    <citation type="journal article" date="2023" name="BMC Genomics">
        <title>Pest status, molecular evolution, and epigenetic factors derived from the genome assembly of Frankliniella fusca, a thysanopteran phytovirus vector.</title>
        <authorList>
            <person name="Catto M.A."/>
            <person name="Labadie P.E."/>
            <person name="Jacobson A.L."/>
            <person name="Kennedy G.G."/>
            <person name="Srinivasan R."/>
            <person name="Hunt B.G."/>
        </authorList>
    </citation>
    <scope>NUCLEOTIDE SEQUENCE</scope>
    <source>
        <strain evidence="13">PL_HMW_Pooled</strain>
    </source>
</reference>
<accession>A0AAE1LCV0</accession>
<dbReference type="PANTHER" id="PTHR28672">
    <property type="entry name" value="ANAPHASE-PROMOTING COMPLEX SUBUNIT 13"/>
    <property type="match status" value="1"/>
</dbReference>
<evidence type="ECO:0000256" key="9">
    <source>
        <dbReference type="ARBA" id="ARBA00023306"/>
    </source>
</evidence>
<dbReference type="AlphaFoldDB" id="A0AAE1LCV0"/>
<evidence type="ECO:0000256" key="12">
    <source>
        <dbReference type="SAM" id="MobiDB-lite"/>
    </source>
</evidence>
<dbReference type="Proteomes" id="UP001219518">
    <property type="component" value="Unassembled WGS sequence"/>
</dbReference>
<evidence type="ECO:0000313" key="14">
    <source>
        <dbReference type="Proteomes" id="UP001219518"/>
    </source>
</evidence>
<keyword evidence="6" id="KW-0498">Mitosis</keyword>
<keyword evidence="8" id="KW-0539">Nucleus</keyword>
<evidence type="ECO:0000313" key="13">
    <source>
        <dbReference type="EMBL" id="KAK3914795.1"/>
    </source>
</evidence>
<evidence type="ECO:0000256" key="4">
    <source>
        <dbReference type="ARBA" id="ARBA00013935"/>
    </source>
</evidence>
<evidence type="ECO:0000256" key="3">
    <source>
        <dbReference type="ARBA" id="ARBA00006940"/>
    </source>
</evidence>
<evidence type="ECO:0000256" key="7">
    <source>
        <dbReference type="ARBA" id="ARBA00022786"/>
    </source>
</evidence>
<sequence>MDSQVAVDGLVLRDSDSEVATGHLLDIVEKSWREDKLPEEDIAVPIAELPDPESDSGETTLTLREQEQKWKDLALEKLNDQNESISS</sequence>
<evidence type="ECO:0000256" key="1">
    <source>
        <dbReference type="ARBA" id="ARBA00004123"/>
    </source>
</evidence>
<dbReference type="GO" id="GO:0051301">
    <property type="term" value="P:cell division"/>
    <property type="evidence" value="ECO:0007669"/>
    <property type="project" value="UniProtKB-KW"/>
</dbReference>
<dbReference type="Pfam" id="PF05839">
    <property type="entry name" value="Apc13p"/>
    <property type="match status" value="1"/>
</dbReference>
<comment type="subcellular location">
    <subcellularLocation>
        <location evidence="1">Nucleus</location>
    </subcellularLocation>
</comment>